<name>A0A2T7A947_TUBBO</name>
<proteinExistence type="predicted"/>
<evidence type="ECO:0000256" key="1">
    <source>
        <dbReference type="SAM" id="MobiDB-lite"/>
    </source>
</evidence>
<comment type="caution">
    <text evidence="2">The sequence shown here is derived from an EMBL/GenBank/DDBJ whole genome shotgun (WGS) entry which is preliminary data.</text>
</comment>
<evidence type="ECO:0000313" key="2">
    <source>
        <dbReference type="EMBL" id="PUU84267.1"/>
    </source>
</evidence>
<dbReference type="EMBL" id="NESQ01000002">
    <property type="protein sequence ID" value="PUU84267.1"/>
    <property type="molecule type" value="Genomic_DNA"/>
</dbReference>
<dbReference type="AlphaFoldDB" id="A0A2T7A947"/>
<reference evidence="2 3" key="1">
    <citation type="submission" date="2017-04" db="EMBL/GenBank/DDBJ databases">
        <title>Draft genome sequence of Tuber borchii Vittad., a whitish edible truffle.</title>
        <authorList>
            <consortium name="DOE Joint Genome Institute"/>
            <person name="Murat C."/>
            <person name="Kuo A."/>
            <person name="Barry K.W."/>
            <person name="Clum A."/>
            <person name="Dockter R.B."/>
            <person name="Fauchery L."/>
            <person name="Iotti M."/>
            <person name="Kohler A."/>
            <person name="Labutti K."/>
            <person name="Lindquist E.A."/>
            <person name="Lipzen A."/>
            <person name="Ohm R.A."/>
            <person name="Wang M."/>
            <person name="Grigoriev I.V."/>
            <person name="Zambonelli A."/>
            <person name="Martin F.M."/>
        </authorList>
    </citation>
    <scope>NUCLEOTIDE SEQUENCE [LARGE SCALE GENOMIC DNA]</scope>
    <source>
        <strain evidence="2 3">Tbo3840</strain>
    </source>
</reference>
<feature type="region of interest" description="Disordered" evidence="1">
    <location>
        <begin position="87"/>
        <end position="110"/>
    </location>
</feature>
<gene>
    <name evidence="2" type="ORF">B9Z19DRAFT_277760</name>
</gene>
<protein>
    <submittedName>
        <fullName evidence="2">Uncharacterized protein</fullName>
    </submittedName>
</protein>
<accession>A0A2T7A947</accession>
<organism evidence="2 3">
    <name type="scientific">Tuber borchii</name>
    <name type="common">White truffle</name>
    <dbReference type="NCBI Taxonomy" id="42251"/>
    <lineage>
        <taxon>Eukaryota</taxon>
        <taxon>Fungi</taxon>
        <taxon>Dikarya</taxon>
        <taxon>Ascomycota</taxon>
        <taxon>Pezizomycotina</taxon>
        <taxon>Pezizomycetes</taxon>
        <taxon>Pezizales</taxon>
        <taxon>Tuberaceae</taxon>
        <taxon>Tuber</taxon>
    </lineage>
</organism>
<sequence length="110" mass="12483">MVDGCSWQCVWMAVPVVTGGWGLARLTNMEPKCKGERSTKERQDMKDRYPAAIRYHATQVPLLVLYARGFSHRPHIHCNEWEEEKSKIKTSHPLTAGNAASHHTVPCRLS</sequence>
<evidence type="ECO:0000313" key="3">
    <source>
        <dbReference type="Proteomes" id="UP000244722"/>
    </source>
</evidence>
<keyword evidence="3" id="KW-1185">Reference proteome</keyword>
<dbReference type="Proteomes" id="UP000244722">
    <property type="component" value="Unassembled WGS sequence"/>
</dbReference>